<dbReference type="EMBL" id="CP090169">
    <property type="protein sequence ID" value="UJO20229.1"/>
    <property type="molecule type" value="Genomic_DNA"/>
</dbReference>
<organism evidence="1 2">
    <name type="scientific">Passalora fulva</name>
    <name type="common">Tomato leaf mold</name>
    <name type="synonym">Cladosporium fulvum</name>
    <dbReference type="NCBI Taxonomy" id="5499"/>
    <lineage>
        <taxon>Eukaryota</taxon>
        <taxon>Fungi</taxon>
        <taxon>Dikarya</taxon>
        <taxon>Ascomycota</taxon>
        <taxon>Pezizomycotina</taxon>
        <taxon>Dothideomycetes</taxon>
        <taxon>Dothideomycetidae</taxon>
        <taxon>Mycosphaerellales</taxon>
        <taxon>Mycosphaerellaceae</taxon>
        <taxon>Fulvia</taxon>
    </lineage>
</organism>
<accession>A0A9Q8URW4</accession>
<dbReference type="OrthoDB" id="3648633at2759"/>
<gene>
    <name evidence="1" type="ORF">CLAFUR5_10295</name>
</gene>
<dbReference type="RefSeq" id="XP_047764595.1">
    <property type="nucleotide sequence ID" value="XM_047909443.1"/>
</dbReference>
<dbReference type="Proteomes" id="UP000756132">
    <property type="component" value="Chromosome 7"/>
</dbReference>
<sequence>MSNETIDMTGEDERNAKRRRFSSNIITLNEGKTGFIELSEDTAEIVATYLDWLYGAPVAQLEPVTGAFDNQLAKLHIHLAKLYVFGEKVQDDAFCDAVLATLAAQMDRLSPTEGRVMPASEARKDTWANENHRDRPVEFYQDLFDVLWQKRQIEPRKSFYDRKKKWMKKNIGAESATMSDDK</sequence>
<dbReference type="KEGG" id="ffu:CLAFUR5_10295"/>
<evidence type="ECO:0000313" key="1">
    <source>
        <dbReference type="EMBL" id="UJO20229.1"/>
    </source>
</evidence>
<protein>
    <submittedName>
        <fullName evidence="1">Uncharacterized protein</fullName>
    </submittedName>
</protein>
<dbReference type="GeneID" id="71990173"/>
<reference evidence="1" key="2">
    <citation type="journal article" date="2022" name="Microb. Genom.">
        <title>A chromosome-scale genome assembly of the tomato pathogen Cladosporium fulvum reveals a compartmentalized genome architecture and the presence of a dispensable chromosome.</title>
        <authorList>
            <person name="Zaccaron A.Z."/>
            <person name="Chen L.H."/>
            <person name="Samaras A."/>
            <person name="Stergiopoulos I."/>
        </authorList>
    </citation>
    <scope>NUCLEOTIDE SEQUENCE</scope>
    <source>
        <strain evidence="1">Race5_Kim</strain>
    </source>
</reference>
<keyword evidence="2" id="KW-1185">Reference proteome</keyword>
<reference evidence="1" key="1">
    <citation type="submission" date="2021-12" db="EMBL/GenBank/DDBJ databases">
        <authorList>
            <person name="Zaccaron A."/>
            <person name="Stergiopoulos I."/>
        </authorList>
    </citation>
    <scope>NUCLEOTIDE SEQUENCE</scope>
    <source>
        <strain evidence="1">Race5_Kim</strain>
    </source>
</reference>
<name>A0A9Q8URW4_PASFU</name>
<proteinExistence type="predicted"/>
<dbReference type="AlphaFoldDB" id="A0A9Q8URW4"/>
<evidence type="ECO:0000313" key="2">
    <source>
        <dbReference type="Proteomes" id="UP000756132"/>
    </source>
</evidence>